<dbReference type="InterPro" id="IPR036962">
    <property type="entry name" value="Glyco_hydro_3_N_sf"/>
</dbReference>
<evidence type="ECO:0000313" key="6">
    <source>
        <dbReference type="EMBL" id="CUO17191.1"/>
    </source>
</evidence>
<dbReference type="EMBL" id="CYYV01000006">
    <property type="protein sequence ID" value="CUO17191.1"/>
    <property type="molecule type" value="Genomic_DNA"/>
</dbReference>
<accession>A0A174CUM9</accession>
<dbReference type="Pfam" id="PF01915">
    <property type="entry name" value="Glyco_hydro_3_C"/>
    <property type="match status" value="1"/>
</dbReference>
<name>A0A174CUM9_9FIRM</name>
<dbReference type="Gene3D" id="2.60.40.10">
    <property type="entry name" value="Immunoglobulins"/>
    <property type="match status" value="1"/>
</dbReference>
<keyword evidence="2 4" id="KW-0378">Hydrolase</keyword>
<sequence length="771" mass="87059">MKIKEMETEKLISLLCGDQFMNTKALPEYDIPSLEMSDGPMGLRYQKKDKDSLGINRSEPATCLPAGVAVAASWNPDVAEQVGTIIGSEAAAYGVDLVLGPAVNLERNPLCGRNVEYLSEDPLLAGRLGGAYIRGVQSQQVGACIKHFAANNQETEREYLNVICEEDVLRDLYLKTFEIAIREGKPAAVMTSLSKINGTYCAENRWLFDILRKEWGFDGLVMTDWFGLDDRVKSAEAGLDLEMPGTDGKSTAYMVEQWKQGRLDEHVIRERAECIIRNARKWKIPKTKKTEEERELILKENHEKVCAAAEEAIVLLKNKEDILPLQQGRKLAVIGEYAREPLFQAEGSGKVEGAGKEDAWECAEKWNGADNTPFAMGYRRNNAGSEAEQQKLRDEAVKTAADADAVLFFLAMDFGFEGEGNDRVQYELPEYQVALLKEIAAVNSNVIAVVMNGGAVAMPWADEVKAILECFYGGQGIGRAIVKVISGEVNPSGHMPVSVPAFREQIISDENFAEQTEQVTYREGMFMGYRGYETKKIPVQFPFGFGLSYTTFEITECSVEQEKITDCEKTVLRGKIKNTGNRKGAQVVQLYVKNPRAWKARPARELRDFQKIILEAGEEKEFVFSISRELFELYDERVDERTVPQGMYGLELGFSVQDIRAAQKIEVTPVFPVPKQIQGWDKTERLLETKAGEQIFEELYRKITEKAGGIFAQRLKEEKNVREMLLSQPIRIVHLMIWNEMTDSELIAILEKVNQELYHDYWEKMRSLEKK</sequence>
<dbReference type="InterPro" id="IPR026891">
    <property type="entry name" value="Fn3-like"/>
</dbReference>
<dbReference type="Gene3D" id="3.20.20.300">
    <property type="entry name" value="Glycoside hydrolase, family 3, N-terminal domain"/>
    <property type="match status" value="1"/>
</dbReference>
<dbReference type="Pfam" id="PF14310">
    <property type="entry name" value="Fn3-like"/>
    <property type="match status" value="1"/>
</dbReference>
<dbReference type="PROSITE" id="PS00775">
    <property type="entry name" value="GLYCOSYL_HYDROL_F3"/>
    <property type="match status" value="1"/>
</dbReference>
<comment type="similarity">
    <text evidence="1 4">Belongs to the glycosyl hydrolase 3 family.</text>
</comment>
<dbReference type="RefSeq" id="WP_055227305.1">
    <property type="nucleotide sequence ID" value="NZ_CYYV01000006.1"/>
</dbReference>
<keyword evidence="4 6" id="KW-0326">Glycosidase</keyword>
<evidence type="ECO:0000313" key="7">
    <source>
        <dbReference type="Proteomes" id="UP000095706"/>
    </source>
</evidence>
<proteinExistence type="inferred from homology"/>
<dbReference type="EC" id="3.2.1.21" evidence="6"/>
<reference evidence="6 7" key="1">
    <citation type="submission" date="2015-09" db="EMBL/GenBank/DDBJ databases">
        <authorList>
            <consortium name="Pathogen Informatics"/>
        </authorList>
    </citation>
    <scope>NUCLEOTIDE SEQUENCE [LARGE SCALE GENOMIC DNA]</scope>
    <source>
        <strain evidence="6 7">2789STDY5608849</strain>
    </source>
</reference>
<dbReference type="GO" id="GO:0005975">
    <property type="term" value="P:carbohydrate metabolic process"/>
    <property type="evidence" value="ECO:0007669"/>
    <property type="project" value="InterPro"/>
</dbReference>
<dbReference type="InterPro" id="IPR002772">
    <property type="entry name" value="Glyco_hydro_3_C"/>
</dbReference>
<dbReference type="SUPFAM" id="SSF52279">
    <property type="entry name" value="Beta-D-glucan exohydrolase, C-terminal domain"/>
    <property type="match status" value="1"/>
</dbReference>
<evidence type="ECO:0000256" key="2">
    <source>
        <dbReference type="ARBA" id="ARBA00022801"/>
    </source>
</evidence>
<evidence type="ECO:0000259" key="5">
    <source>
        <dbReference type="SMART" id="SM01217"/>
    </source>
</evidence>
<evidence type="ECO:0000256" key="1">
    <source>
        <dbReference type="ARBA" id="ARBA00005336"/>
    </source>
</evidence>
<evidence type="ECO:0000256" key="4">
    <source>
        <dbReference type="RuleBase" id="RU361161"/>
    </source>
</evidence>
<dbReference type="Pfam" id="PF00933">
    <property type="entry name" value="Glyco_hydro_3"/>
    <property type="match status" value="1"/>
</dbReference>
<organism evidence="6 7">
    <name type="scientific">Fusicatenibacter saccharivorans</name>
    <dbReference type="NCBI Taxonomy" id="1150298"/>
    <lineage>
        <taxon>Bacteria</taxon>
        <taxon>Bacillati</taxon>
        <taxon>Bacillota</taxon>
        <taxon>Clostridia</taxon>
        <taxon>Lachnospirales</taxon>
        <taxon>Lachnospiraceae</taxon>
        <taxon>Fusicatenibacter</taxon>
    </lineage>
</organism>
<dbReference type="InterPro" id="IPR001764">
    <property type="entry name" value="Glyco_hydro_3_N"/>
</dbReference>
<dbReference type="AlphaFoldDB" id="A0A174CUM9"/>
<dbReference type="GO" id="GO:0008422">
    <property type="term" value="F:beta-glucosidase activity"/>
    <property type="evidence" value="ECO:0007669"/>
    <property type="project" value="UniProtKB-EC"/>
</dbReference>
<dbReference type="SUPFAM" id="SSF51445">
    <property type="entry name" value="(Trans)glycosidases"/>
    <property type="match status" value="1"/>
</dbReference>
<evidence type="ECO:0000256" key="3">
    <source>
        <dbReference type="ARBA" id="ARBA00023277"/>
    </source>
</evidence>
<dbReference type="PRINTS" id="PR00133">
    <property type="entry name" value="GLHYDRLASE3"/>
</dbReference>
<dbReference type="InterPro" id="IPR013783">
    <property type="entry name" value="Ig-like_fold"/>
</dbReference>
<dbReference type="Gene3D" id="3.40.50.1700">
    <property type="entry name" value="Glycoside hydrolase family 3 C-terminal domain"/>
    <property type="match status" value="1"/>
</dbReference>
<dbReference type="InterPro" id="IPR050288">
    <property type="entry name" value="Cellulose_deg_GH3"/>
</dbReference>
<dbReference type="InterPro" id="IPR019800">
    <property type="entry name" value="Glyco_hydro_3_AS"/>
</dbReference>
<dbReference type="PANTHER" id="PTHR42715">
    <property type="entry name" value="BETA-GLUCOSIDASE"/>
    <property type="match status" value="1"/>
</dbReference>
<dbReference type="InterPro" id="IPR017853">
    <property type="entry name" value="GH"/>
</dbReference>
<keyword evidence="3" id="KW-0119">Carbohydrate metabolism</keyword>
<dbReference type="PANTHER" id="PTHR42715:SF10">
    <property type="entry name" value="BETA-GLUCOSIDASE"/>
    <property type="match status" value="1"/>
</dbReference>
<gene>
    <name evidence="6" type="primary">bglB_4</name>
    <name evidence="6" type="ORF">ERS852406_01414</name>
</gene>
<feature type="domain" description="Fibronectin type III-like" evidence="5">
    <location>
        <begin position="586"/>
        <end position="656"/>
    </location>
</feature>
<dbReference type="SMART" id="SM01217">
    <property type="entry name" value="Fn3_like"/>
    <property type="match status" value="1"/>
</dbReference>
<protein>
    <submittedName>
        <fullName evidence="6">Thermostable beta-glucosidase B</fullName>
        <ecNumber evidence="6">3.2.1.21</ecNumber>
    </submittedName>
</protein>
<dbReference type="InterPro" id="IPR036881">
    <property type="entry name" value="Glyco_hydro_3_C_sf"/>
</dbReference>
<dbReference type="Proteomes" id="UP000095706">
    <property type="component" value="Unassembled WGS sequence"/>
</dbReference>